<protein>
    <recommendedName>
        <fullName evidence="3">Fimbrillin-like</fullName>
    </recommendedName>
</protein>
<evidence type="ECO:0000313" key="1">
    <source>
        <dbReference type="EMBL" id="SEF62700.1"/>
    </source>
</evidence>
<reference evidence="2" key="1">
    <citation type="submission" date="2016-10" db="EMBL/GenBank/DDBJ databases">
        <authorList>
            <person name="Varghese N."/>
            <person name="Submissions S."/>
        </authorList>
    </citation>
    <scope>NUCLEOTIDE SEQUENCE [LARGE SCALE GENOMIC DNA]</scope>
    <source>
        <strain evidence="2">DSM 22361</strain>
    </source>
</reference>
<evidence type="ECO:0008006" key="3">
    <source>
        <dbReference type="Google" id="ProtNLM"/>
    </source>
</evidence>
<proteinExistence type="predicted"/>
<name>A0A1H5TIU4_9SPHI</name>
<dbReference type="RefSeq" id="WP_146060566.1">
    <property type="nucleotide sequence ID" value="NZ_CP049246.1"/>
</dbReference>
<evidence type="ECO:0000313" key="2">
    <source>
        <dbReference type="Proteomes" id="UP000236731"/>
    </source>
</evidence>
<dbReference type="EMBL" id="FNUT01000002">
    <property type="protein sequence ID" value="SEF62700.1"/>
    <property type="molecule type" value="Genomic_DNA"/>
</dbReference>
<sequence length="597" mass="67123">MMKYRKAGFCYLMSSVIILFILSSCKKGADIDYENGEALLTLNASIKENGNIQLKRSKSTFSKNHAKLSQNTIARRTLQSDFEVQVSSEDFYGFSRDSGLKAGTTPSKGVMKNERTEKLKSGVSYILKIFRDNQGIRGNQIGEDHILSSGEEHPKQIKLDGGQRYHWIAISNNENNPPTVNNNEISQKDALNKDILYASGSFTAVQGKNLLNIQFEHKTSRIEISIDSRGMSMPFSEGSNGKISMGSGKDASFLGMIKSKTFNILTGEFIGEAAFVPDIPFVLTDSERTISKSVIFHSAEPVTLVENQMSIRVGDISFWAWFLNNKISFTESKYLAAKNSAVVVNPGEKYAIALDFIQSPAEINGIKWSRESLAFHPDTPYGMPQLRFMGVFGHQAFHHINPNVNYFRWNALHPLDATNTGSYDSTKDPCLQVYPKGIWRMPTADEAESLVTLPAENIQVSWQDNAVLRHNVGIRIAHVPSGPAAKEYIFPQRYMAIFFQGYRSHPYDENEPIPYLNSIRDYYSEVYKEGRQIYSNPVSAMFWTSNVGSTPGTAKAYVRQATYTRINEKEIRVDFGEATIQDVDRNLGLQIRCIRTK</sequence>
<accession>A0A1H5TIU4</accession>
<dbReference type="OrthoDB" id="698753at2"/>
<dbReference type="AlphaFoldDB" id="A0A1H5TIU4"/>
<gene>
    <name evidence="1" type="ORF">SAMN05421877_1023</name>
</gene>
<organism evidence="1 2">
    <name type="scientific">Sphingobacterium lactis</name>
    <dbReference type="NCBI Taxonomy" id="797291"/>
    <lineage>
        <taxon>Bacteria</taxon>
        <taxon>Pseudomonadati</taxon>
        <taxon>Bacteroidota</taxon>
        <taxon>Sphingobacteriia</taxon>
        <taxon>Sphingobacteriales</taxon>
        <taxon>Sphingobacteriaceae</taxon>
        <taxon>Sphingobacterium</taxon>
    </lineage>
</organism>
<keyword evidence="2" id="KW-1185">Reference proteome</keyword>
<dbReference type="PROSITE" id="PS51257">
    <property type="entry name" value="PROKAR_LIPOPROTEIN"/>
    <property type="match status" value="1"/>
</dbReference>
<dbReference type="Proteomes" id="UP000236731">
    <property type="component" value="Unassembled WGS sequence"/>
</dbReference>